<evidence type="ECO:0000259" key="1">
    <source>
        <dbReference type="Pfam" id="PF00149"/>
    </source>
</evidence>
<sequence length="269" mass="28959">MIRAFFISGCLVALGLLVYAGWIEPRQLHIRDVEIGEGARTVRIALMTDLHIGGLHVPPDRVATIVEQINAEAPDIILLPGDFINGHTPREVMNAEQKKRLADGLSHFSGFSAPAIATTGNHDGWHNRRVVTRMLEDAGVSVIDNAATLYDNICIVGVADFYTDKPTAAGFELCVDNAPMIALMHSPDTRSLLPPEAVLAVAGHTHGGQVNLPLIGRRVTSTVCGQPCAYGLIQTEPPLFVSAGVGTSILPIRFRSPPEIVMITLRLPE</sequence>
<proteinExistence type="predicted"/>
<name>A0A8J3G1X6_9PROT</name>
<dbReference type="InterPro" id="IPR029052">
    <property type="entry name" value="Metallo-depent_PP-like"/>
</dbReference>
<dbReference type="InterPro" id="IPR004843">
    <property type="entry name" value="Calcineurin-like_PHP"/>
</dbReference>
<organism evidence="2 3">
    <name type="scientific">Algimonas arctica</name>
    <dbReference type="NCBI Taxonomy" id="1479486"/>
    <lineage>
        <taxon>Bacteria</taxon>
        <taxon>Pseudomonadati</taxon>
        <taxon>Pseudomonadota</taxon>
        <taxon>Alphaproteobacteria</taxon>
        <taxon>Maricaulales</taxon>
        <taxon>Robiginitomaculaceae</taxon>
        <taxon>Algimonas</taxon>
    </lineage>
</organism>
<gene>
    <name evidence="2" type="ORF">GCM10009069_13340</name>
</gene>
<reference evidence="2" key="2">
    <citation type="submission" date="2020-09" db="EMBL/GenBank/DDBJ databases">
        <authorList>
            <person name="Sun Q."/>
            <person name="Kim S."/>
        </authorList>
    </citation>
    <scope>NUCLEOTIDE SEQUENCE</scope>
    <source>
        <strain evidence="2">KCTC 32513</strain>
    </source>
</reference>
<evidence type="ECO:0000313" key="3">
    <source>
        <dbReference type="Proteomes" id="UP000634004"/>
    </source>
</evidence>
<dbReference type="RefSeq" id="WP_189496700.1">
    <property type="nucleotide sequence ID" value="NZ_BMZH01000004.1"/>
</dbReference>
<dbReference type="PANTHER" id="PTHR31302">
    <property type="entry name" value="TRANSMEMBRANE PROTEIN WITH METALLOPHOSPHOESTERASE DOMAIN-RELATED"/>
    <property type="match status" value="1"/>
</dbReference>
<accession>A0A8J3G1X6</accession>
<dbReference type="Pfam" id="PF00149">
    <property type="entry name" value="Metallophos"/>
    <property type="match status" value="1"/>
</dbReference>
<dbReference type="EMBL" id="BMZH01000004">
    <property type="protein sequence ID" value="GHA91492.1"/>
    <property type="molecule type" value="Genomic_DNA"/>
</dbReference>
<feature type="domain" description="Calcineurin-like phosphoesterase" evidence="1">
    <location>
        <begin position="43"/>
        <end position="207"/>
    </location>
</feature>
<dbReference type="PANTHER" id="PTHR31302:SF0">
    <property type="entry name" value="TRANSMEMBRANE PROTEIN WITH METALLOPHOSPHOESTERASE DOMAIN"/>
    <property type="match status" value="1"/>
</dbReference>
<reference evidence="2" key="1">
    <citation type="journal article" date="2014" name="Int. J. Syst. Evol. Microbiol.">
        <title>Complete genome sequence of Corynebacterium casei LMG S-19264T (=DSM 44701T), isolated from a smear-ripened cheese.</title>
        <authorList>
            <consortium name="US DOE Joint Genome Institute (JGI-PGF)"/>
            <person name="Walter F."/>
            <person name="Albersmeier A."/>
            <person name="Kalinowski J."/>
            <person name="Ruckert C."/>
        </authorList>
    </citation>
    <scope>NUCLEOTIDE SEQUENCE</scope>
    <source>
        <strain evidence="2">KCTC 32513</strain>
    </source>
</reference>
<comment type="caution">
    <text evidence="2">The sequence shown here is derived from an EMBL/GenBank/DDBJ whole genome shotgun (WGS) entry which is preliminary data.</text>
</comment>
<dbReference type="AlphaFoldDB" id="A0A8J3G1X6"/>
<dbReference type="Proteomes" id="UP000634004">
    <property type="component" value="Unassembled WGS sequence"/>
</dbReference>
<protein>
    <submittedName>
        <fullName evidence="2">Phosphohydrolase</fullName>
    </submittedName>
</protein>
<dbReference type="Gene3D" id="3.60.21.10">
    <property type="match status" value="1"/>
</dbReference>
<evidence type="ECO:0000313" key="2">
    <source>
        <dbReference type="EMBL" id="GHA91492.1"/>
    </source>
</evidence>
<dbReference type="SUPFAM" id="SSF56300">
    <property type="entry name" value="Metallo-dependent phosphatases"/>
    <property type="match status" value="1"/>
</dbReference>
<keyword evidence="3" id="KW-1185">Reference proteome</keyword>
<dbReference type="GO" id="GO:0016787">
    <property type="term" value="F:hydrolase activity"/>
    <property type="evidence" value="ECO:0007669"/>
    <property type="project" value="InterPro"/>
</dbReference>
<dbReference type="InterPro" id="IPR051158">
    <property type="entry name" value="Metallophosphoesterase_sf"/>
</dbReference>